<feature type="transmembrane region" description="Helical" evidence="1">
    <location>
        <begin position="432"/>
        <end position="453"/>
    </location>
</feature>
<evidence type="ECO:0000259" key="2">
    <source>
        <dbReference type="Pfam" id="PF06808"/>
    </source>
</evidence>
<dbReference type="RefSeq" id="WP_013606787.1">
    <property type="nucleotide sequence ID" value="NC_015152.1"/>
</dbReference>
<accession>F0RVE4</accession>
<feature type="transmembrane region" description="Helical" evidence="1">
    <location>
        <begin position="608"/>
        <end position="626"/>
    </location>
</feature>
<feature type="transmembrane region" description="Helical" evidence="1">
    <location>
        <begin position="261"/>
        <end position="284"/>
    </location>
</feature>
<dbReference type="STRING" id="158189.SpiBuddy_1111"/>
<feature type="transmembrane region" description="Helical" evidence="1">
    <location>
        <begin position="337"/>
        <end position="355"/>
    </location>
</feature>
<feature type="transmembrane region" description="Helical" evidence="1">
    <location>
        <begin position="169"/>
        <end position="188"/>
    </location>
</feature>
<feature type="transmembrane region" description="Helical" evidence="1">
    <location>
        <begin position="38"/>
        <end position="55"/>
    </location>
</feature>
<evidence type="ECO:0000313" key="3">
    <source>
        <dbReference type="EMBL" id="ADY12936.1"/>
    </source>
</evidence>
<dbReference type="NCBIfam" id="TIGR02123">
    <property type="entry name" value="TRAP_fused"/>
    <property type="match status" value="1"/>
</dbReference>
<dbReference type="PANTHER" id="PTHR43849">
    <property type="entry name" value="BLL3936 PROTEIN"/>
    <property type="match status" value="1"/>
</dbReference>
<dbReference type="InterPro" id="IPR010656">
    <property type="entry name" value="DctM"/>
</dbReference>
<feature type="transmembrane region" description="Helical" evidence="1">
    <location>
        <begin position="486"/>
        <end position="509"/>
    </location>
</feature>
<reference evidence="4" key="1">
    <citation type="submission" date="2011-02" db="EMBL/GenBank/DDBJ databases">
        <title>Complete sequence of Spirochaeta sp. Buddy.</title>
        <authorList>
            <person name="Lucas S."/>
            <person name="Copeland A."/>
            <person name="Lapidus A."/>
            <person name="Cheng J.-F."/>
            <person name="Goodwin L."/>
            <person name="Pitluck S."/>
            <person name="Zeytun A."/>
            <person name="Detter J.C."/>
            <person name="Han C."/>
            <person name="Tapia R."/>
            <person name="Land M."/>
            <person name="Hauser L."/>
            <person name="Kyrpides N."/>
            <person name="Ivanova N."/>
            <person name="Mikhailova N."/>
            <person name="Pagani I."/>
            <person name="Ritalahti K.M."/>
            <person name="Loeffler F.E."/>
            <person name="Woyke T."/>
        </authorList>
    </citation>
    <scope>NUCLEOTIDE SEQUENCE [LARGE SCALE GENOMIC DNA]</scope>
    <source>
        <strain evidence="4">ATCC BAA-1886 / DSM 22777 / Buddy</strain>
    </source>
</reference>
<gene>
    <name evidence="3" type="ordered locus">SpiBuddy_1111</name>
</gene>
<dbReference type="Pfam" id="PF06808">
    <property type="entry name" value="DctM"/>
    <property type="match status" value="1"/>
</dbReference>
<evidence type="ECO:0000313" key="4">
    <source>
        <dbReference type="Proteomes" id="UP000008466"/>
    </source>
</evidence>
<keyword evidence="4" id="KW-1185">Reference proteome</keyword>
<feature type="transmembrane region" description="Helical" evidence="1">
    <location>
        <begin position="128"/>
        <end position="149"/>
    </location>
</feature>
<feature type="transmembrane region" description="Helical" evidence="1">
    <location>
        <begin position="290"/>
        <end position="316"/>
    </location>
</feature>
<feature type="transmembrane region" description="Helical" evidence="1">
    <location>
        <begin position="67"/>
        <end position="85"/>
    </location>
</feature>
<keyword evidence="1" id="KW-1133">Transmembrane helix</keyword>
<sequence length="637" mass="68857">MRELKGWLRWFISFCLVAVAVFHLYTAIFGVFQPRIQRGIHLMVLLPMAFILFPATKDKSPKDRPSVLDIILAILAILPPLYLMLADARLNLRYELIDPVSILETVLGLINIILLIEAVRRVVVPAMAILIGGFIVYLVAAPLLGGIFYSKPMPISRMVEILYLFTSEGIYGSIIGVTATLVAVFVIFGAFMQNTKTGEYFTNLAVALAGRSIGGPAKIAVISSGLFGSISGVAAANVYATGVFTIPLMKRLGYRKQFAGAVEAAASTGGLIMPPIMGAGAFVMSEITGIAYVHIIKAAVIGAIFYYLSILIKVHFEAKKENLRGMDESEIISTKQVLKDSYQLIPLILLVIFLVIGYSPFMAAVYGILATFLVTFFKRATWMTPKKLYETFELAGKNLIMLAVTCAGAGMVISIVTYTGLALGVASVIQSWSGGFLLPALMLIMVTSILMGMGMPCTPAYIVAVTIGGPALQALGIDVLTAHLFVFYFAILAEVTPPVSIASYCGAAIAGSDPLKTGWEALRLALVGFIIPYIFVFNPAFLMRGTFLEVVALCILVFYAVITMASSMRGYFNRILKLWKRSALGALTIAMIIVACTPKIMHSYTVDIAIIISAIVIIVFLVLAKMKKKILPPAMPA</sequence>
<feature type="domain" description="TRAP C4-dicarboxylate transport system permease DctM subunit" evidence="2">
    <location>
        <begin position="112"/>
        <end position="544"/>
    </location>
</feature>
<dbReference type="OrthoDB" id="9759894at2"/>
<dbReference type="EMBL" id="CP002541">
    <property type="protein sequence ID" value="ADY12936.1"/>
    <property type="molecule type" value="Genomic_DNA"/>
</dbReference>
<feature type="transmembrane region" description="Helical" evidence="1">
    <location>
        <begin position="7"/>
        <end position="32"/>
    </location>
</feature>
<feature type="transmembrane region" description="Helical" evidence="1">
    <location>
        <begin position="584"/>
        <end position="602"/>
    </location>
</feature>
<feature type="transmembrane region" description="Helical" evidence="1">
    <location>
        <begin position="460"/>
        <end position="480"/>
    </location>
</feature>
<dbReference type="AlphaFoldDB" id="F0RVE4"/>
<dbReference type="eggNOG" id="COG4666">
    <property type="taxonomic scope" value="Bacteria"/>
</dbReference>
<name>F0RVE4_SPHGB</name>
<dbReference type="KEGG" id="sbu:SpiBuddy_1111"/>
<keyword evidence="1" id="KW-0472">Membrane</keyword>
<protein>
    <submittedName>
        <fullName evidence="3">TRAP transporter, 4TM/12TM fusion protein</fullName>
    </submittedName>
</protein>
<proteinExistence type="predicted"/>
<feature type="transmembrane region" description="Helical" evidence="1">
    <location>
        <begin position="399"/>
        <end position="426"/>
    </location>
</feature>
<feature type="transmembrane region" description="Helical" evidence="1">
    <location>
        <begin position="521"/>
        <end position="541"/>
    </location>
</feature>
<evidence type="ECO:0000256" key="1">
    <source>
        <dbReference type="SAM" id="Phobius"/>
    </source>
</evidence>
<feature type="transmembrane region" description="Helical" evidence="1">
    <location>
        <begin position="547"/>
        <end position="572"/>
    </location>
</feature>
<feature type="transmembrane region" description="Helical" evidence="1">
    <location>
        <begin position="226"/>
        <end position="249"/>
    </location>
</feature>
<organism evidence="3 4">
    <name type="scientific">Sphaerochaeta globosa (strain ATCC BAA-1886 / DSM 22777 / Buddy)</name>
    <name type="common">Spirochaeta sp. (strain Buddy)</name>
    <dbReference type="NCBI Taxonomy" id="158189"/>
    <lineage>
        <taxon>Bacteria</taxon>
        <taxon>Pseudomonadati</taxon>
        <taxon>Spirochaetota</taxon>
        <taxon>Spirochaetia</taxon>
        <taxon>Spirochaetales</taxon>
        <taxon>Sphaerochaetaceae</taxon>
        <taxon>Sphaerochaeta</taxon>
    </lineage>
</organism>
<dbReference type="Proteomes" id="UP000008466">
    <property type="component" value="Chromosome"/>
</dbReference>
<dbReference type="HOGENOM" id="CLU_007041_3_1_12"/>
<dbReference type="InterPro" id="IPR011853">
    <property type="entry name" value="TRAP_DctM-Dct_fused"/>
</dbReference>
<dbReference type="PANTHER" id="PTHR43849:SF2">
    <property type="entry name" value="BLL3936 PROTEIN"/>
    <property type="match status" value="1"/>
</dbReference>
<keyword evidence="1" id="KW-0812">Transmembrane</keyword>